<organism evidence="1 2">
    <name type="scientific">Auriscalpium vulgare</name>
    <dbReference type="NCBI Taxonomy" id="40419"/>
    <lineage>
        <taxon>Eukaryota</taxon>
        <taxon>Fungi</taxon>
        <taxon>Dikarya</taxon>
        <taxon>Basidiomycota</taxon>
        <taxon>Agaricomycotina</taxon>
        <taxon>Agaricomycetes</taxon>
        <taxon>Russulales</taxon>
        <taxon>Auriscalpiaceae</taxon>
        <taxon>Auriscalpium</taxon>
    </lineage>
</organism>
<proteinExistence type="predicted"/>
<accession>A0ACB8RW48</accession>
<keyword evidence="2" id="KW-1185">Reference proteome</keyword>
<sequence>MPQDFDVPFHPRTVFTAWRDPSYAQPPHADVEPATKANVSSESHTDSASSPIPATSPVFDAYIDENGQHDAPHEEDLPPLVWDEMAEAPTPDDVPVLQSHDNIKESAGRAMRTAASKQFRTPAIRFRQLVQSEDWNHIVHLIFRPDTWRLFKVLLSLVTLPFVVTFGMFILGLIHEGEPPYMLVVWPSLIDTVQETSPSGARSPPTRARSTCR</sequence>
<dbReference type="EMBL" id="MU275887">
    <property type="protein sequence ID" value="KAI0048403.1"/>
    <property type="molecule type" value="Genomic_DNA"/>
</dbReference>
<comment type="caution">
    <text evidence="1">The sequence shown here is derived from an EMBL/GenBank/DDBJ whole genome shotgun (WGS) entry which is preliminary data.</text>
</comment>
<protein>
    <submittedName>
        <fullName evidence="1">Uncharacterized protein</fullName>
    </submittedName>
</protein>
<reference evidence="1" key="2">
    <citation type="journal article" date="2022" name="New Phytol.">
        <title>Evolutionary transition to the ectomycorrhizal habit in the genomes of a hyperdiverse lineage of mushroom-forming fungi.</title>
        <authorList>
            <person name="Looney B."/>
            <person name="Miyauchi S."/>
            <person name="Morin E."/>
            <person name="Drula E."/>
            <person name="Courty P.E."/>
            <person name="Kohler A."/>
            <person name="Kuo A."/>
            <person name="LaButti K."/>
            <person name="Pangilinan J."/>
            <person name="Lipzen A."/>
            <person name="Riley R."/>
            <person name="Andreopoulos W."/>
            <person name="He G."/>
            <person name="Johnson J."/>
            <person name="Nolan M."/>
            <person name="Tritt A."/>
            <person name="Barry K.W."/>
            <person name="Grigoriev I.V."/>
            <person name="Nagy L.G."/>
            <person name="Hibbett D."/>
            <person name="Henrissat B."/>
            <person name="Matheny P.B."/>
            <person name="Labbe J."/>
            <person name="Martin F.M."/>
        </authorList>
    </citation>
    <scope>NUCLEOTIDE SEQUENCE</scope>
    <source>
        <strain evidence="1">FP105234-sp</strain>
    </source>
</reference>
<evidence type="ECO:0000313" key="2">
    <source>
        <dbReference type="Proteomes" id="UP000814033"/>
    </source>
</evidence>
<dbReference type="Proteomes" id="UP000814033">
    <property type="component" value="Unassembled WGS sequence"/>
</dbReference>
<gene>
    <name evidence="1" type="ORF">FA95DRAFT_1558052</name>
</gene>
<name>A0ACB8RW48_9AGAM</name>
<evidence type="ECO:0000313" key="1">
    <source>
        <dbReference type="EMBL" id="KAI0048403.1"/>
    </source>
</evidence>
<reference evidence="1" key="1">
    <citation type="submission" date="2021-02" db="EMBL/GenBank/DDBJ databases">
        <authorList>
            <consortium name="DOE Joint Genome Institute"/>
            <person name="Ahrendt S."/>
            <person name="Looney B.P."/>
            <person name="Miyauchi S."/>
            <person name="Morin E."/>
            <person name="Drula E."/>
            <person name="Courty P.E."/>
            <person name="Chicoki N."/>
            <person name="Fauchery L."/>
            <person name="Kohler A."/>
            <person name="Kuo A."/>
            <person name="Labutti K."/>
            <person name="Pangilinan J."/>
            <person name="Lipzen A."/>
            <person name="Riley R."/>
            <person name="Andreopoulos W."/>
            <person name="He G."/>
            <person name="Johnson J."/>
            <person name="Barry K.W."/>
            <person name="Grigoriev I.V."/>
            <person name="Nagy L."/>
            <person name="Hibbett D."/>
            <person name="Henrissat B."/>
            <person name="Matheny P.B."/>
            <person name="Labbe J."/>
            <person name="Martin F."/>
        </authorList>
    </citation>
    <scope>NUCLEOTIDE SEQUENCE</scope>
    <source>
        <strain evidence="1">FP105234-sp</strain>
    </source>
</reference>